<keyword evidence="2" id="KW-1185">Reference proteome</keyword>
<name>A0ACC4AKI2_POPAL</name>
<dbReference type="EMBL" id="RCHU02000018">
    <property type="protein sequence ID" value="KAL3566702.1"/>
    <property type="molecule type" value="Genomic_DNA"/>
</dbReference>
<reference evidence="1 2" key="1">
    <citation type="journal article" date="2024" name="Plant Biotechnol. J.">
        <title>Genome and CRISPR/Cas9 system of a widespread forest tree (Populus alba) in the world.</title>
        <authorList>
            <person name="Liu Y.J."/>
            <person name="Jiang P.F."/>
            <person name="Han X.M."/>
            <person name="Li X.Y."/>
            <person name="Wang H.M."/>
            <person name="Wang Y.J."/>
            <person name="Wang X.X."/>
            <person name="Zeng Q.Y."/>
        </authorList>
    </citation>
    <scope>NUCLEOTIDE SEQUENCE [LARGE SCALE GENOMIC DNA]</scope>
    <source>
        <strain evidence="2">cv. PAL-ZL1</strain>
    </source>
</reference>
<accession>A0ACC4AKI2</accession>
<protein>
    <submittedName>
        <fullName evidence="1">Uncharacterized protein</fullName>
    </submittedName>
</protein>
<evidence type="ECO:0000313" key="1">
    <source>
        <dbReference type="EMBL" id="KAL3566702.1"/>
    </source>
</evidence>
<proteinExistence type="predicted"/>
<evidence type="ECO:0000313" key="2">
    <source>
        <dbReference type="Proteomes" id="UP000309997"/>
    </source>
</evidence>
<comment type="caution">
    <text evidence="1">The sequence shown here is derived from an EMBL/GenBank/DDBJ whole genome shotgun (WGS) entry which is preliminary data.</text>
</comment>
<sequence length="275" mass="32597">MGDRDRLTDRDRERDRDRDRDRDRERRRDKEDRDRDRTRITRSRTRSPDRTRPRHRRSRSRSPDRSHRSHRRHRHQRTPSSSPPRKRHRPESDDDREREKQRAAAFDFVDGIAREQLEKNESDNNDNGMGEGGVLMDEDEMEMMKKLGIPTGFDSTKGKPVPGADGLDERPYMDGFLVRAIAGQHSDEWSLSDRYHVDIYFLIILPLFVIYLARYLLGQSFLSKFCYCFTLEHSYRFRDAPEIRLFIPQPVVLLVELAKASSGQFPRRVDKCPLA</sequence>
<gene>
    <name evidence="1" type="ORF">D5086_032117</name>
</gene>
<organism evidence="1 2">
    <name type="scientific">Populus alba</name>
    <name type="common">White poplar</name>
    <dbReference type="NCBI Taxonomy" id="43335"/>
    <lineage>
        <taxon>Eukaryota</taxon>
        <taxon>Viridiplantae</taxon>
        <taxon>Streptophyta</taxon>
        <taxon>Embryophyta</taxon>
        <taxon>Tracheophyta</taxon>
        <taxon>Spermatophyta</taxon>
        <taxon>Magnoliopsida</taxon>
        <taxon>eudicotyledons</taxon>
        <taxon>Gunneridae</taxon>
        <taxon>Pentapetalae</taxon>
        <taxon>rosids</taxon>
        <taxon>fabids</taxon>
        <taxon>Malpighiales</taxon>
        <taxon>Salicaceae</taxon>
        <taxon>Saliceae</taxon>
        <taxon>Populus</taxon>
    </lineage>
</organism>
<dbReference type="Proteomes" id="UP000309997">
    <property type="component" value="Unassembled WGS sequence"/>
</dbReference>